<dbReference type="AlphaFoldDB" id="A0AAV8Y9Y4"/>
<proteinExistence type="predicted"/>
<reference evidence="1" key="1">
    <citation type="journal article" date="2023" name="Insect Mol. Biol.">
        <title>Genome sequencing provides insights into the evolution of gene families encoding plant cell wall-degrading enzymes in longhorned beetles.</title>
        <authorList>
            <person name="Shin N.R."/>
            <person name="Okamura Y."/>
            <person name="Kirsch R."/>
            <person name="Pauchet Y."/>
        </authorList>
    </citation>
    <scope>NUCLEOTIDE SEQUENCE</scope>
    <source>
        <strain evidence="1">RBIC_L_NR</strain>
    </source>
</reference>
<accession>A0AAV8Y9Y4</accession>
<sequence length="69" mass="8009">MWSSKPRNINEKVAVIELENRKVLPEVVEKGALNATRELSRRGVAKTQEPKHQKLPHFAKITNDVHFFF</sequence>
<comment type="caution">
    <text evidence="1">The sequence shown here is derived from an EMBL/GenBank/DDBJ whole genome shotgun (WGS) entry which is preliminary data.</text>
</comment>
<keyword evidence="2" id="KW-1185">Reference proteome</keyword>
<organism evidence="1 2">
    <name type="scientific">Rhamnusium bicolor</name>
    <dbReference type="NCBI Taxonomy" id="1586634"/>
    <lineage>
        <taxon>Eukaryota</taxon>
        <taxon>Metazoa</taxon>
        <taxon>Ecdysozoa</taxon>
        <taxon>Arthropoda</taxon>
        <taxon>Hexapoda</taxon>
        <taxon>Insecta</taxon>
        <taxon>Pterygota</taxon>
        <taxon>Neoptera</taxon>
        <taxon>Endopterygota</taxon>
        <taxon>Coleoptera</taxon>
        <taxon>Polyphaga</taxon>
        <taxon>Cucujiformia</taxon>
        <taxon>Chrysomeloidea</taxon>
        <taxon>Cerambycidae</taxon>
        <taxon>Lepturinae</taxon>
        <taxon>Rhagiini</taxon>
        <taxon>Rhamnusium</taxon>
    </lineage>
</organism>
<gene>
    <name evidence="1" type="ORF">NQ314_008438</name>
</gene>
<evidence type="ECO:0000313" key="2">
    <source>
        <dbReference type="Proteomes" id="UP001162156"/>
    </source>
</evidence>
<dbReference type="Proteomes" id="UP001162156">
    <property type="component" value="Unassembled WGS sequence"/>
</dbReference>
<protein>
    <submittedName>
        <fullName evidence="1">Uncharacterized protein</fullName>
    </submittedName>
</protein>
<name>A0AAV8Y9Y4_9CUCU</name>
<dbReference type="EMBL" id="JANEYF010002308">
    <property type="protein sequence ID" value="KAJ8948316.1"/>
    <property type="molecule type" value="Genomic_DNA"/>
</dbReference>
<evidence type="ECO:0000313" key="1">
    <source>
        <dbReference type="EMBL" id="KAJ8948316.1"/>
    </source>
</evidence>